<dbReference type="WBParaSite" id="MBELARI_LOCUS21420">
    <property type="protein sequence ID" value="MBELARI_LOCUS21420"/>
    <property type="gene ID" value="MBELARI_LOCUS21420"/>
</dbReference>
<evidence type="ECO:0000259" key="3">
    <source>
        <dbReference type="PROSITE" id="PS50157"/>
    </source>
</evidence>
<dbReference type="Gene3D" id="1.10.287.70">
    <property type="match status" value="1"/>
</dbReference>
<dbReference type="InterPro" id="IPR040128">
    <property type="entry name" value="T25E4.2-like"/>
</dbReference>
<dbReference type="GO" id="GO:0008270">
    <property type="term" value="F:zinc ion binding"/>
    <property type="evidence" value="ECO:0007669"/>
    <property type="project" value="UniProtKB-KW"/>
</dbReference>
<dbReference type="PROSITE" id="PS50157">
    <property type="entry name" value="ZINC_FINGER_C2H2_2"/>
    <property type="match status" value="1"/>
</dbReference>
<dbReference type="SMART" id="SM00355">
    <property type="entry name" value="ZnF_C2H2"/>
    <property type="match status" value="3"/>
</dbReference>
<evidence type="ECO:0000313" key="5">
    <source>
        <dbReference type="WBParaSite" id="MBELARI_LOCUS21420"/>
    </source>
</evidence>
<dbReference type="PANTHER" id="PTHR22714">
    <property type="entry name" value="PROTEIN CBG02446-RELATED"/>
    <property type="match status" value="1"/>
</dbReference>
<dbReference type="SUPFAM" id="SSF53850">
    <property type="entry name" value="Periplasmic binding protein-like II"/>
    <property type="match status" value="1"/>
</dbReference>
<name>A0AAF3F4E0_9BILA</name>
<keyword evidence="4" id="KW-1185">Reference proteome</keyword>
<keyword evidence="1" id="KW-0479">Metal-binding</keyword>
<proteinExistence type="predicted"/>
<evidence type="ECO:0000313" key="4">
    <source>
        <dbReference type="Proteomes" id="UP000887575"/>
    </source>
</evidence>
<evidence type="ECO:0000256" key="2">
    <source>
        <dbReference type="SAM" id="Phobius"/>
    </source>
</evidence>
<reference evidence="5" key="1">
    <citation type="submission" date="2024-02" db="UniProtKB">
        <authorList>
            <consortium name="WormBaseParasite"/>
        </authorList>
    </citation>
    <scope>IDENTIFICATION</scope>
</reference>
<protein>
    <recommendedName>
        <fullName evidence="3">C2H2-type domain-containing protein</fullName>
    </recommendedName>
</protein>
<evidence type="ECO:0000256" key="1">
    <source>
        <dbReference type="PROSITE-ProRule" id="PRU00042"/>
    </source>
</evidence>
<dbReference type="Pfam" id="PF00497">
    <property type="entry name" value="SBP_bac_3"/>
    <property type="match status" value="1"/>
</dbReference>
<dbReference type="Gene3D" id="3.40.190.10">
    <property type="entry name" value="Periplasmic binding protein-like II"/>
    <property type="match status" value="1"/>
</dbReference>
<dbReference type="Proteomes" id="UP000887575">
    <property type="component" value="Unassembled WGS sequence"/>
</dbReference>
<accession>A0AAF3F4E0</accession>
<feature type="transmembrane region" description="Helical" evidence="2">
    <location>
        <begin position="363"/>
        <end position="383"/>
    </location>
</feature>
<keyword evidence="2" id="KW-0812">Transmembrane</keyword>
<keyword evidence="1" id="KW-0862">Zinc</keyword>
<dbReference type="PANTHER" id="PTHR22714:SF5">
    <property type="entry name" value="PBPE DOMAIN-CONTAINING PROTEIN"/>
    <property type="match status" value="1"/>
</dbReference>
<dbReference type="InterPro" id="IPR001638">
    <property type="entry name" value="Solute-binding_3/MltF_N"/>
</dbReference>
<dbReference type="AlphaFoldDB" id="A0AAF3F4E0"/>
<organism evidence="4 5">
    <name type="scientific">Mesorhabditis belari</name>
    <dbReference type="NCBI Taxonomy" id="2138241"/>
    <lineage>
        <taxon>Eukaryota</taxon>
        <taxon>Metazoa</taxon>
        <taxon>Ecdysozoa</taxon>
        <taxon>Nematoda</taxon>
        <taxon>Chromadorea</taxon>
        <taxon>Rhabditida</taxon>
        <taxon>Rhabditina</taxon>
        <taxon>Rhabditomorpha</taxon>
        <taxon>Rhabditoidea</taxon>
        <taxon>Rhabditidae</taxon>
        <taxon>Mesorhabditinae</taxon>
        <taxon>Mesorhabditis</taxon>
    </lineage>
</organism>
<dbReference type="PROSITE" id="PS00028">
    <property type="entry name" value="ZINC_FINGER_C2H2_1"/>
    <property type="match status" value="1"/>
</dbReference>
<feature type="transmembrane region" description="Helical" evidence="2">
    <location>
        <begin position="426"/>
        <end position="444"/>
    </location>
</feature>
<dbReference type="InterPro" id="IPR013087">
    <property type="entry name" value="Znf_C2H2_type"/>
</dbReference>
<sequence>MNGLLVDDRPLVFDDLEKDQVVRQTTPIRNSPHKRKNESMAESYIEEVDELEFCSMENDEDRLAARFNVHTKSFKQRECKICSETVNAMSAHSMLVHMGKHDREAIRWECERCDFRSQSEIKVTKHIHSLHKGQGSPIDRRIKKNLDKYWISLVKECFPTRKSVIKSHIEELTKKKLCNEKMLSDRSRLFDHIAQHCWRRSYECTHCEAKFSARNQATDHLRRSHQKQAQLVEIIDRELIDVWRSMGEQCFPEETDKIEHCINQRFRLLKLQGVSFANLSYELILTPEAVGIVSADGNATGLLGELKNEEWDVICARMVMSPERRKFFHFSFPSQYEVTQVFMIRDDSLPVFLDSFLFRPFTLQVWLALLGTFLLINFLYILFRCFEFGRIESKTSTFINATYTVLWTITENTYGSTNTGYHSRYYSVRFFTVFWIMIFLRIFVDYYGSNLRKILIFSDNIQLPFTDFRGFLEVLRNGEYHLLTSTSTSLPVCPFEYFDHCEAIFQEIFTKFPPIIGPYQQLANEQFIKKFSHPLVAFAWLPGQRITSDYSILSDQKYDSHVWVIRNQNIFPASFIMNKRIPWKILKKIDKAVVALQGALETVDRHYDPTYPQVSLQQVPTKTAFTLRQLSVIFYVLLENIG</sequence>
<keyword evidence="2" id="KW-0472">Membrane</keyword>
<keyword evidence="1" id="KW-0863">Zinc-finger</keyword>
<keyword evidence="2" id="KW-1133">Transmembrane helix</keyword>
<feature type="domain" description="C2H2-type" evidence="3">
    <location>
        <begin position="202"/>
        <end position="230"/>
    </location>
</feature>
<dbReference type="Gene3D" id="3.30.160.60">
    <property type="entry name" value="Classic Zinc Finger"/>
    <property type="match status" value="1"/>
</dbReference>